<organism evidence="2 3">
    <name type="scientific">Lentzea jiangxiensis</name>
    <dbReference type="NCBI Taxonomy" id="641025"/>
    <lineage>
        <taxon>Bacteria</taxon>
        <taxon>Bacillati</taxon>
        <taxon>Actinomycetota</taxon>
        <taxon>Actinomycetes</taxon>
        <taxon>Pseudonocardiales</taxon>
        <taxon>Pseudonocardiaceae</taxon>
        <taxon>Lentzea</taxon>
    </lineage>
</organism>
<dbReference type="SUPFAM" id="SSF53955">
    <property type="entry name" value="Lysozyme-like"/>
    <property type="match status" value="1"/>
</dbReference>
<dbReference type="RefSeq" id="WP_176959929.1">
    <property type="nucleotide sequence ID" value="NZ_FNIX01000009.1"/>
</dbReference>
<feature type="compositionally biased region" description="Low complexity" evidence="1">
    <location>
        <begin position="297"/>
        <end position="390"/>
    </location>
</feature>
<dbReference type="STRING" id="641025.SAMN05421507_109227"/>
<feature type="region of interest" description="Disordered" evidence="1">
    <location>
        <begin position="284"/>
        <end position="447"/>
    </location>
</feature>
<dbReference type="Proteomes" id="UP000199691">
    <property type="component" value="Unassembled WGS sequence"/>
</dbReference>
<feature type="compositionally biased region" description="Low complexity" evidence="1">
    <location>
        <begin position="400"/>
        <end position="438"/>
    </location>
</feature>
<dbReference type="InterPro" id="IPR043426">
    <property type="entry name" value="MltB-like"/>
</dbReference>
<dbReference type="GO" id="GO:0009253">
    <property type="term" value="P:peptidoglycan catabolic process"/>
    <property type="evidence" value="ECO:0007669"/>
    <property type="project" value="TreeGrafter"/>
</dbReference>
<dbReference type="InterPro" id="IPR023346">
    <property type="entry name" value="Lysozyme-like_dom_sf"/>
</dbReference>
<dbReference type="PANTHER" id="PTHR30163">
    <property type="entry name" value="MEMBRANE-BOUND LYTIC MUREIN TRANSGLYCOSYLASE B"/>
    <property type="match status" value="1"/>
</dbReference>
<evidence type="ECO:0000313" key="3">
    <source>
        <dbReference type="Proteomes" id="UP000199691"/>
    </source>
</evidence>
<evidence type="ECO:0000256" key="1">
    <source>
        <dbReference type="SAM" id="MobiDB-lite"/>
    </source>
</evidence>
<accession>A0A1H0TC14</accession>
<dbReference type="AlphaFoldDB" id="A0A1H0TC14"/>
<sequence length="447" mass="45626">MAKLRGPSALSPRQKGFAVAALAAMLAPAMIVGTKLVDWVNLAKHDDIAVSLGPADVFGALHRDPAELGASGRLPLSEELSASLLADLEDGDLDDEGDIDPGLVLDDIPGVHDIPGVVLEAYLRAEDKMGELVPGCNLDWALLAGIGKVESNHANNGRVNAVGDATPKILGPVLNGAPGMAAIKDTDGGRLDGNSTWDRAVGPMQFIPETWASFGGDLNDDGNVNPNNIYDAALGAGRYLCAGGGDLSKQGDRAAAIFRYNRSDSYVQTVLKWAKEYGENVDALPLLPDTGNNRQEPTPGNPNTGNPPTNGNSGTTNPSNPTTTTTTTTTTSTTTTTTPSCPTTTTSTTSSTTTSTTTSTTPPSSTCTTTTTTTTPSTTTTTTTTTTNPPQTEPTPPPQQSSSSVASQSSTAQTSTAQSSAAQSSAADSGSSPAGTTSQSLVTSTPS</sequence>
<name>A0A1H0TC14_9PSEU</name>
<dbReference type="GO" id="GO:0008933">
    <property type="term" value="F:peptidoglycan lytic transglycosylase activity"/>
    <property type="evidence" value="ECO:0007669"/>
    <property type="project" value="TreeGrafter"/>
</dbReference>
<gene>
    <name evidence="2" type="ORF">SAMN05421507_109227</name>
</gene>
<evidence type="ECO:0008006" key="4">
    <source>
        <dbReference type="Google" id="ProtNLM"/>
    </source>
</evidence>
<reference evidence="3" key="1">
    <citation type="submission" date="2016-10" db="EMBL/GenBank/DDBJ databases">
        <authorList>
            <person name="Varghese N."/>
            <person name="Submissions S."/>
        </authorList>
    </citation>
    <scope>NUCLEOTIDE SEQUENCE [LARGE SCALE GENOMIC DNA]</scope>
    <source>
        <strain evidence="3">CGMCC 4.6609</strain>
    </source>
</reference>
<protein>
    <recommendedName>
        <fullName evidence="4">Membrane-bound lytic murein transglycosylase B</fullName>
    </recommendedName>
</protein>
<proteinExistence type="predicted"/>
<dbReference type="EMBL" id="FNIX01000009">
    <property type="protein sequence ID" value="SDP51230.1"/>
    <property type="molecule type" value="Genomic_DNA"/>
</dbReference>
<keyword evidence="3" id="KW-1185">Reference proteome</keyword>
<evidence type="ECO:0000313" key="2">
    <source>
        <dbReference type="EMBL" id="SDP51230.1"/>
    </source>
</evidence>
<dbReference type="PANTHER" id="PTHR30163:SF8">
    <property type="entry name" value="LYTIC MUREIN TRANSGLYCOSYLASE"/>
    <property type="match status" value="1"/>
</dbReference>
<dbReference type="Gene3D" id="1.10.530.10">
    <property type="match status" value="1"/>
</dbReference>
<dbReference type="CDD" id="cd13399">
    <property type="entry name" value="Slt35-like"/>
    <property type="match status" value="1"/>
</dbReference>